<name>A0A1A9W2L9_9MUSC</name>
<feature type="transmembrane region" description="Helical" evidence="1">
    <location>
        <begin position="16"/>
        <end position="36"/>
    </location>
</feature>
<organism evidence="2 3">
    <name type="scientific">Glossina brevipalpis</name>
    <dbReference type="NCBI Taxonomy" id="37001"/>
    <lineage>
        <taxon>Eukaryota</taxon>
        <taxon>Metazoa</taxon>
        <taxon>Ecdysozoa</taxon>
        <taxon>Arthropoda</taxon>
        <taxon>Hexapoda</taxon>
        <taxon>Insecta</taxon>
        <taxon>Pterygota</taxon>
        <taxon>Neoptera</taxon>
        <taxon>Endopterygota</taxon>
        <taxon>Diptera</taxon>
        <taxon>Brachycera</taxon>
        <taxon>Muscomorpha</taxon>
        <taxon>Hippoboscoidea</taxon>
        <taxon>Glossinidae</taxon>
        <taxon>Glossina</taxon>
    </lineage>
</organism>
<evidence type="ECO:0000256" key="1">
    <source>
        <dbReference type="SAM" id="Phobius"/>
    </source>
</evidence>
<sequence length="144" mass="15683">MKRLDFFLLQGHHKHVIFAIIVNGIVVVPTSSYNSLMSWKLSLFNNLLCSLIAPLVSLILGELCTAVVSVVILWLMSILESISSCCCGSSTTESSFLDSVGKVSTFWWGLSRSGGRTVSTIVSLKGFSRRALKRNFPAGNPPCD</sequence>
<evidence type="ECO:0000313" key="3">
    <source>
        <dbReference type="Proteomes" id="UP000091820"/>
    </source>
</evidence>
<keyword evidence="1" id="KW-0812">Transmembrane</keyword>
<dbReference type="Proteomes" id="UP000091820">
    <property type="component" value="Unassembled WGS sequence"/>
</dbReference>
<feature type="transmembrane region" description="Helical" evidence="1">
    <location>
        <begin position="48"/>
        <end position="76"/>
    </location>
</feature>
<evidence type="ECO:0000313" key="2">
    <source>
        <dbReference type="EnsemblMetazoa" id="GBRI004124-PA"/>
    </source>
</evidence>
<keyword evidence="1" id="KW-1133">Transmembrane helix</keyword>
<keyword evidence="3" id="KW-1185">Reference proteome</keyword>
<accession>A0A1A9W2L9</accession>
<dbReference type="AlphaFoldDB" id="A0A1A9W2L9"/>
<dbReference type="EnsemblMetazoa" id="GBRI004124-RA">
    <property type="protein sequence ID" value="GBRI004124-PA"/>
    <property type="gene ID" value="GBRI004124"/>
</dbReference>
<proteinExistence type="predicted"/>
<protein>
    <submittedName>
        <fullName evidence="2">Uncharacterized protein</fullName>
    </submittedName>
</protein>
<keyword evidence="1" id="KW-0472">Membrane</keyword>
<reference evidence="3" key="1">
    <citation type="submission" date="2014-03" db="EMBL/GenBank/DDBJ databases">
        <authorList>
            <person name="Aksoy S."/>
            <person name="Warren W."/>
            <person name="Wilson R.K."/>
        </authorList>
    </citation>
    <scope>NUCLEOTIDE SEQUENCE [LARGE SCALE GENOMIC DNA]</scope>
    <source>
        <strain evidence="3">IAEA</strain>
    </source>
</reference>
<reference evidence="2" key="2">
    <citation type="submission" date="2020-05" db="UniProtKB">
        <authorList>
            <consortium name="EnsemblMetazoa"/>
        </authorList>
    </citation>
    <scope>IDENTIFICATION</scope>
    <source>
        <strain evidence="2">IAEA</strain>
    </source>
</reference>
<dbReference type="VEuPathDB" id="VectorBase:GBRI004124"/>